<evidence type="ECO:0000313" key="1">
    <source>
        <dbReference type="EMBL" id="KAF6510646.1"/>
    </source>
</evidence>
<sequence length="46" mass="5548">MWLNSYDQYIYDAYHFVYSDSKRTNLKKVFISDDMIKTTGNVLDTF</sequence>
<accession>A0ABQ7HEM7</accession>
<proteinExistence type="predicted"/>
<evidence type="ECO:0000313" key="2">
    <source>
        <dbReference type="Proteomes" id="UP000773850"/>
    </source>
</evidence>
<gene>
    <name evidence="1" type="ORF">GS8_2803</name>
</gene>
<reference evidence="1 2" key="1">
    <citation type="submission" date="2016-03" db="EMBL/GenBank/DDBJ databases">
        <title>Spore heat resistance.</title>
        <authorList>
            <person name="Boekhorst J."/>
            <person name="Berendsen E.M."/>
            <person name="Wells-Bennik M.H."/>
            <person name="Kuipers O.P."/>
        </authorList>
    </citation>
    <scope>NUCLEOTIDE SEQUENCE [LARGE SCALE GENOMIC DNA]</scope>
    <source>
        <strain evidence="1 2">GS8</strain>
    </source>
</reference>
<dbReference type="Proteomes" id="UP000773850">
    <property type="component" value="Unassembled WGS sequence"/>
</dbReference>
<protein>
    <submittedName>
        <fullName evidence="1">Uncharacterized protein</fullName>
    </submittedName>
</protein>
<dbReference type="EMBL" id="LUCS01000028">
    <property type="protein sequence ID" value="KAF6510646.1"/>
    <property type="molecule type" value="Genomic_DNA"/>
</dbReference>
<keyword evidence="2" id="KW-1185">Reference proteome</keyword>
<comment type="caution">
    <text evidence="1">The sequence shown here is derived from an EMBL/GenBank/DDBJ whole genome shotgun (WGS) entry which is preliminary data.</text>
</comment>
<organism evidence="1 2">
    <name type="scientific">Geobacillus stearothermophilus</name>
    <name type="common">Bacillus stearothermophilus</name>
    <dbReference type="NCBI Taxonomy" id="1422"/>
    <lineage>
        <taxon>Bacteria</taxon>
        <taxon>Bacillati</taxon>
        <taxon>Bacillota</taxon>
        <taxon>Bacilli</taxon>
        <taxon>Bacillales</taxon>
        <taxon>Anoxybacillaceae</taxon>
        <taxon>Geobacillus</taxon>
    </lineage>
</organism>
<name>A0ABQ7HEM7_GEOSE</name>